<name>A0A423X9K9_9PEZI</name>
<evidence type="ECO:0000313" key="3">
    <source>
        <dbReference type="Proteomes" id="UP000283895"/>
    </source>
</evidence>
<dbReference type="EMBL" id="LKEA01000001">
    <property type="protein sequence ID" value="ROW12380.1"/>
    <property type="molecule type" value="Genomic_DNA"/>
</dbReference>
<evidence type="ECO:0000313" key="2">
    <source>
        <dbReference type="EMBL" id="ROW12380.1"/>
    </source>
</evidence>
<feature type="region of interest" description="Disordered" evidence="1">
    <location>
        <begin position="26"/>
        <end position="144"/>
    </location>
</feature>
<evidence type="ECO:0000256" key="1">
    <source>
        <dbReference type="SAM" id="MobiDB-lite"/>
    </source>
</evidence>
<reference evidence="2 3" key="1">
    <citation type="submission" date="2015-09" db="EMBL/GenBank/DDBJ databases">
        <title>Host preference determinants of Valsa canker pathogens revealed by comparative genomics.</title>
        <authorList>
            <person name="Yin Z."/>
            <person name="Huang L."/>
        </authorList>
    </citation>
    <scope>NUCLEOTIDE SEQUENCE [LARGE SCALE GENOMIC DNA]</scope>
    <source>
        <strain evidence="2 3">03-1</strain>
    </source>
</reference>
<gene>
    <name evidence="2" type="ORF">VMCG_00095</name>
</gene>
<sequence length="144" mass="15634">MPLPVPLTPSLLEQFNEAPIIKEAVSSYESSVEPNGEHATPPPLFVCGEIDTPNASDSQHHAPSVTSPSFVQRDQPQSVSVGQQYALDLLKQKKPLGQHRGVAPPPHSTGASPEQPLNSRAAQPPEESQLVAEHRPRYRNQARV</sequence>
<accession>A0A423X9K9</accession>
<protein>
    <submittedName>
        <fullName evidence="2">Uncharacterized protein</fullName>
    </submittedName>
</protein>
<comment type="caution">
    <text evidence="2">The sequence shown here is derived from an EMBL/GenBank/DDBJ whole genome shotgun (WGS) entry which is preliminary data.</text>
</comment>
<dbReference type="Proteomes" id="UP000283895">
    <property type="component" value="Unassembled WGS sequence"/>
</dbReference>
<feature type="compositionally biased region" description="Polar residues" evidence="1">
    <location>
        <begin position="109"/>
        <end position="121"/>
    </location>
</feature>
<organism evidence="2 3">
    <name type="scientific">Cytospora schulzeri</name>
    <dbReference type="NCBI Taxonomy" id="448051"/>
    <lineage>
        <taxon>Eukaryota</taxon>
        <taxon>Fungi</taxon>
        <taxon>Dikarya</taxon>
        <taxon>Ascomycota</taxon>
        <taxon>Pezizomycotina</taxon>
        <taxon>Sordariomycetes</taxon>
        <taxon>Sordariomycetidae</taxon>
        <taxon>Diaporthales</taxon>
        <taxon>Cytosporaceae</taxon>
        <taxon>Cytospora</taxon>
    </lineage>
</organism>
<keyword evidence="3" id="KW-1185">Reference proteome</keyword>
<feature type="compositionally biased region" description="Polar residues" evidence="1">
    <location>
        <begin position="64"/>
        <end position="83"/>
    </location>
</feature>
<proteinExistence type="predicted"/>
<dbReference type="AlphaFoldDB" id="A0A423X9K9"/>